<gene>
    <name evidence="1" type="ORF">P5X88_20555</name>
</gene>
<organism evidence="1 2">
    <name type="scientific">Heyndrickxia oleronia</name>
    <dbReference type="NCBI Taxonomy" id="38875"/>
    <lineage>
        <taxon>Bacteria</taxon>
        <taxon>Bacillati</taxon>
        <taxon>Bacillota</taxon>
        <taxon>Bacilli</taxon>
        <taxon>Bacillales</taxon>
        <taxon>Bacillaceae</taxon>
        <taxon>Heyndrickxia</taxon>
    </lineage>
</organism>
<evidence type="ECO:0000313" key="2">
    <source>
        <dbReference type="Proteomes" id="UP001159179"/>
    </source>
</evidence>
<accession>A0AAW6SWU5</accession>
<proteinExistence type="predicted"/>
<dbReference type="Proteomes" id="UP001159179">
    <property type="component" value="Unassembled WGS sequence"/>
</dbReference>
<dbReference type="AlphaFoldDB" id="A0AAW6SWU5"/>
<reference evidence="1" key="1">
    <citation type="submission" date="2023-03" db="EMBL/GenBank/DDBJ databases">
        <title>Bacterial isolates from washroom surfaces on a university campus.</title>
        <authorList>
            <person name="Holman D.B."/>
            <person name="Gzyl K.E."/>
            <person name="Taheri A.E."/>
        </authorList>
    </citation>
    <scope>NUCLEOTIDE SEQUENCE</scope>
    <source>
        <strain evidence="1">RD03</strain>
    </source>
</reference>
<protein>
    <submittedName>
        <fullName evidence="1">Uncharacterized protein</fullName>
    </submittedName>
</protein>
<sequence>MQFSADKMRRMIKDDKLLERVFNDMKKQMSEEEALEIVFNSYVLEDFVMEDVYINV</sequence>
<comment type="caution">
    <text evidence="1">The sequence shown here is derived from an EMBL/GenBank/DDBJ whole genome shotgun (WGS) entry which is preliminary data.</text>
</comment>
<dbReference type="EMBL" id="JAROYP010000014">
    <property type="protein sequence ID" value="MDH5163330.1"/>
    <property type="molecule type" value="Genomic_DNA"/>
</dbReference>
<evidence type="ECO:0000313" key="1">
    <source>
        <dbReference type="EMBL" id="MDH5163330.1"/>
    </source>
</evidence>
<name>A0AAW6SWU5_9BACI</name>
<dbReference type="RefSeq" id="WP_161809554.1">
    <property type="nucleotide sequence ID" value="NZ_JAMATW010000010.1"/>
</dbReference>